<protein>
    <recommendedName>
        <fullName evidence="1">Pyruvate carboxyltransferase domain-containing protein</fullName>
    </recommendedName>
</protein>
<name>A0A7W2AJ05_9BACL</name>
<organism evidence="2 3">
    <name type="scientific">Thermoactinomyces daqus</name>
    <dbReference type="NCBI Taxonomy" id="1329516"/>
    <lineage>
        <taxon>Bacteria</taxon>
        <taxon>Bacillati</taxon>
        <taxon>Bacillota</taxon>
        <taxon>Bacilli</taxon>
        <taxon>Bacillales</taxon>
        <taxon>Thermoactinomycetaceae</taxon>
        <taxon>Thermoactinomyces</taxon>
    </lineage>
</organism>
<sequence>MLDVLGRAVRLGVKRISISDTVGVATPESVALLTRIVNRLFPV</sequence>
<dbReference type="InterPro" id="IPR000891">
    <property type="entry name" value="PYR_CT"/>
</dbReference>
<dbReference type="GO" id="GO:0003824">
    <property type="term" value="F:catalytic activity"/>
    <property type="evidence" value="ECO:0007669"/>
    <property type="project" value="InterPro"/>
</dbReference>
<gene>
    <name evidence="2" type="ORF">H1164_11125</name>
</gene>
<accession>A0A7W2AJ05</accession>
<dbReference type="InterPro" id="IPR013785">
    <property type="entry name" value="Aldolase_TIM"/>
</dbReference>
<evidence type="ECO:0000259" key="1">
    <source>
        <dbReference type="PROSITE" id="PS50991"/>
    </source>
</evidence>
<reference evidence="2 3" key="1">
    <citation type="submission" date="2020-07" db="EMBL/GenBank/DDBJ databases">
        <authorList>
            <person name="Feng H."/>
        </authorList>
    </citation>
    <scope>NUCLEOTIDE SEQUENCE [LARGE SCALE GENOMIC DNA]</scope>
    <source>
        <strain evidence="3">s-11</strain>
    </source>
</reference>
<dbReference type="EMBL" id="JACEIP010000016">
    <property type="protein sequence ID" value="MBA4543448.1"/>
    <property type="molecule type" value="Genomic_DNA"/>
</dbReference>
<proteinExistence type="predicted"/>
<dbReference type="Gene3D" id="3.20.20.70">
    <property type="entry name" value="Aldolase class I"/>
    <property type="match status" value="1"/>
</dbReference>
<dbReference type="AlphaFoldDB" id="A0A7W2AJ05"/>
<evidence type="ECO:0000313" key="3">
    <source>
        <dbReference type="Proteomes" id="UP000530514"/>
    </source>
</evidence>
<dbReference type="PROSITE" id="PS50991">
    <property type="entry name" value="PYR_CT"/>
    <property type="match status" value="1"/>
</dbReference>
<dbReference type="SUPFAM" id="SSF51569">
    <property type="entry name" value="Aldolase"/>
    <property type="match status" value="1"/>
</dbReference>
<dbReference type="Proteomes" id="UP000530514">
    <property type="component" value="Unassembled WGS sequence"/>
</dbReference>
<evidence type="ECO:0000313" key="2">
    <source>
        <dbReference type="EMBL" id="MBA4543448.1"/>
    </source>
</evidence>
<comment type="caution">
    <text evidence="2">The sequence shown here is derived from an EMBL/GenBank/DDBJ whole genome shotgun (WGS) entry which is preliminary data.</text>
</comment>
<keyword evidence="3" id="KW-1185">Reference proteome</keyword>
<feature type="domain" description="Pyruvate carboxyltransferase" evidence="1">
    <location>
        <begin position="1"/>
        <end position="43"/>
    </location>
</feature>